<dbReference type="AlphaFoldDB" id="A0ABD1E4J6"/>
<gene>
    <name evidence="1" type="ORF">ABEB36_013557</name>
</gene>
<accession>A0ABD1E4J6</accession>
<name>A0ABD1E4J6_HYPHA</name>
<reference evidence="1 2" key="1">
    <citation type="submission" date="2024-05" db="EMBL/GenBank/DDBJ databases">
        <title>Genetic variation in Jamaican populations of the coffee berry borer (Hypothenemus hampei).</title>
        <authorList>
            <person name="Errbii M."/>
            <person name="Myrie A."/>
        </authorList>
    </citation>
    <scope>NUCLEOTIDE SEQUENCE [LARGE SCALE GENOMIC DNA]</scope>
    <source>
        <strain evidence="1">JA-Hopewell-2020-01-JO</strain>
        <tissue evidence="1">Whole body</tissue>
    </source>
</reference>
<organism evidence="1 2">
    <name type="scientific">Hypothenemus hampei</name>
    <name type="common">Coffee berry borer</name>
    <dbReference type="NCBI Taxonomy" id="57062"/>
    <lineage>
        <taxon>Eukaryota</taxon>
        <taxon>Metazoa</taxon>
        <taxon>Ecdysozoa</taxon>
        <taxon>Arthropoda</taxon>
        <taxon>Hexapoda</taxon>
        <taxon>Insecta</taxon>
        <taxon>Pterygota</taxon>
        <taxon>Neoptera</taxon>
        <taxon>Endopterygota</taxon>
        <taxon>Coleoptera</taxon>
        <taxon>Polyphaga</taxon>
        <taxon>Cucujiformia</taxon>
        <taxon>Curculionidae</taxon>
        <taxon>Scolytinae</taxon>
        <taxon>Hypothenemus</taxon>
    </lineage>
</organism>
<evidence type="ECO:0000313" key="1">
    <source>
        <dbReference type="EMBL" id="KAL1489609.1"/>
    </source>
</evidence>
<keyword evidence="2" id="KW-1185">Reference proteome</keyword>
<protein>
    <submittedName>
        <fullName evidence="1">Uncharacterized protein</fullName>
    </submittedName>
</protein>
<proteinExistence type="predicted"/>
<comment type="caution">
    <text evidence="1">The sequence shown here is derived from an EMBL/GenBank/DDBJ whole genome shotgun (WGS) entry which is preliminary data.</text>
</comment>
<evidence type="ECO:0000313" key="2">
    <source>
        <dbReference type="Proteomes" id="UP001566132"/>
    </source>
</evidence>
<dbReference type="EMBL" id="JBDJPC010000011">
    <property type="protein sequence ID" value="KAL1489609.1"/>
    <property type="molecule type" value="Genomic_DNA"/>
</dbReference>
<dbReference type="Proteomes" id="UP001566132">
    <property type="component" value="Unassembled WGS sequence"/>
</dbReference>
<sequence length="51" mass="6019">MDINDWFDIFNSRVPESDSRSRKKVFRLELAKQLQIIDQVLLEEGGVRRGL</sequence>